<evidence type="ECO:0000256" key="2">
    <source>
        <dbReference type="SAM" id="MobiDB-lite"/>
    </source>
</evidence>
<evidence type="ECO:0000256" key="1">
    <source>
        <dbReference type="SAM" id="Coils"/>
    </source>
</evidence>
<dbReference type="EMBL" id="CP023328">
    <property type="protein sequence ID" value="ATY67530.1"/>
    <property type="molecule type" value="Genomic_DNA"/>
</dbReference>
<name>A0A2H4SWQ1_CORMI</name>
<dbReference type="Proteomes" id="UP000323067">
    <property type="component" value="Chromosome i"/>
</dbReference>
<dbReference type="AlphaFoldDB" id="A0A2H4SWQ1"/>
<evidence type="ECO:0000313" key="3">
    <source>
        <dbReference type="EMBL" id="ATY67530.1"/>
    </source>
</evidence>
<sequence length="339" mass="37349">METPLPQATSPPPPPPPPPKQHHQTNTSTAPSPPPPSPARRRTSRAHCLLAPRPYEEIYHEQAYLATHLQQKTQRIEGLIREYSAAQAQLGRGAEGKTRRRLRKLQNLLRCKLDEASEQERAIFCRMGELYLEQTSRDTWERARIAAQQNPEPDVIVVMAEDAGEPDEPDDDEGSGRGAAAPVTPCPSFTSSDCSAASSVRLPVPPVYTAEPTPSYAAAAPPLTRPPPPRCLTSDYLETVPEESDNAARLQSPTTPRRPPPVQEDESLLPPPYQECSGEEPEMGTLDYYYVQDDTPPSQDDEEAGSGAHDCAEATGRESCKLRPNRFSLPAMQFTWPEA</sequence>
<feature type="coiled-coil region" evidence="1">
    <location>
        <begin position="69"/>
        <end position="122"/>
    </location>
</feature>
<dbReference type="OrthoDB" id="5226586at2759"/>
<dbReference type="VEuPathDB" id="FungiDB:A9K55_000311"/>
<accession>A0A2H4SWQ1</accession>
<feature type="region of interest" description="Disordered" evidence="2">
    <location>
        <begin position="1"/>
        <end position="45"/>
    </location>
</feature>
<gene>
    <name evidence="3" type="ORF">A9K55_000311</name>
</gene>
<protein>
    <submittedName>
        <fullName evidence="3">Uncharacterized protein</fullName>
    </submittedName>
</protein>
<proteinExistence type="predicted"/>
<feature type="compositionally biased region" description="Acidic residues" evidence="2">
    <location>
        <begin position="163"/>
        <end position="173"/>
    </location>
</feature>
<reference evidence="3 4" key="1">
    <citation type="journal article" date="2017" name="BMC Genomics">
        <title>Chromosome level assembly and secondary metabolite potential of the parasitic fungus Cordyceps militaris.</title>
        <authorList>
            <person name="Kramer G.J."/>
            <person name="Nodwell J.R."/>
        </authorList>
    </citation>
    <scope>NUCLEOTIDE SEQUENCE [LARGE SCALE GENOMIC DNA]</scope>
    <source>
        <strain evidence="3 4">ATCC 34164</strain>
    </source>
</reference>
<feature type="compositionally biased region" description="Low complexity" evidence="2">
    <location>
        <begin position="188"/>
        <end position="199"/>
    </location>
</feature>
<feature type="compositionally biased region" description="Pro residues" evidence="2">
    <location>
        <begin position="9"/>
        <end position="19"/>
    </location>
</feature>
<feature type="region of interest" description="Disordered" evidence="2">
    <location>
        <begin position="163"/>
        <end position="317"/>
    </location>
</feature>
<keyword evidence="1" id="KW-0175">Coiled coil</keyword>
<evidence type="ECO:0000313" key="4">
    <source>
        <dbReference type="Proteomes" id="UP000323067"/>
    </source>
</evidence>
<organism evidence="3 4">
    <name type="scientific">Cordyceps militaris</name>
    <name type="common">Caterpillar fungus</name>
    <name type="synonym">Clavaria militaris</name>
    <dbReference type="NCBI Taxonomy" id="73501"/>
    <lineage>
        <taxon>Eukaryota</taxon>
        <taxon>Fungi</taxon>
        <taxon>Dikarya</taxon>
        <taxon>Ascomycota</taxon>
        <taxon>Pezizomycotina</taxon>
        <taxon>Sordariomycetes</taxon>
        <taxon>Hypocreomycetidae</taxon>
        <taxon>Hypocreales</taxon>
        <taxon>Cordycipitaceae</taxon>
        <taxon>Cordyceps</taxon>
    </lineage>
</organism>